<feature type="transmembrane region" description="Helical" evidence="7">
    <location>
        <begin position="122"/>
        <end position="142"/>
    </location>
</feature>
<dbReference type="EMBL" id="CP155573">
    <property type="protein sequence ID" value="XFO64424.1"/>
    <property type="molecule type" value="Genomic_DNA"/>
</dbReference>
<accession>A0ABZ3IG71</accession>
<sequence length="387" mass="41537">MLCALCFLFTFITRFTWPPLISVVVPALGMTMGQAGAFMSAFYLGYLITQIPAGVLADRYGARVILSLSLLIEGTATMTLSLIDSYELGFNLRILAGFGAGAVFASCSRALVEWFPPKEQGLAFGLLMAAPSGGILITNVLVPHLNQSLGWHGAFLAVGSLTFTAGVLILLLMKSNCTYNEKIGDVSEGLRLIFGNRDLMLTAATGFFLMWLQLGTATWANAYIKSLGFSISQAGQVMAWYGLGGVVAPLVSGIMSDRLDCRKPLVLAALVAVIPTTILFGQQTSFSMLCIVGLAAGFMSYIVNPQLTIMISQFAGMKWAATANGVSNFLFQLASLLSPWFIGLVIDSTGIFDYVWWILAMGPVVSILFILGVREKSVIQLGMGCKY</sequence>
<evidence type="ECO:0000256" key="4">
    <source>
        <dbReference type="ARBA" id="ARBA00022692"/>
    </source>
</evidence>
<feature type="transmembrane region" description="Helical" evidence="7">
    <location>
        <begin position="234"/>
        <end position="252"/>
    </location>
</feature>
<keyword evidence="6 7" id="KW-0472">Membrane</keyword>
<dbReference type="PIRSF" id="PIRSF002808">
    <property type="entry name" value="Hexose_phosphate_transp"/>
    <property type="match status" value="1"/>
</dbReference>
<dbReference type="InterPro" id="IPR036259">
    <property type="entry name" value="MFS_trans_sf"/>
</dbReference>
<feature type="transmembrane region" description="Helical" evidence="7">
    <location>
        <begin position="154"/>
        <end position="173"/>
    </location>
</feature>
<evidence type="ECO:0000256" key="2">
    <source>
        <dbReference type="ARBA" id="ARBA00022448"/>
    </source>
</evidence>
<dbReference type="SUPFAM" id="SSF103473">
    <property type="entry name" value="MFS general substrate transporter"/>
    <property type="match status" value="1"/>
</dbReference>
<dbReference type="PANTHER" id="PTHR43124:SF3">
    <property type="entry name" value="CHLORAMPHENICOL EFFLUX PUMP RV0191"/>
    <property type="match status" value="1"/>
</dbReference>
<feature type="transmembrane region" description="Helical" evidence="7">
    <location>
        <begin position="264"/>
        <end position="280"/>
    </location>
</feature>
<evidence type="ECO:0000313" key="10">
    <source>
        <dbReference type="Proteomes" id="UP000216752"/>
    </source>
</evidence>
<feature type="transmembrane region" description="Helical" evidence="7">
    <location>
        <begin position="95"/>
        <end position="115"/>
    </location>
</feature>
<evidence type="ECO:0000256" key="1">
    <source>
        <dbReference type="ARBA" id="ARBA00004651"/>
    </source>
</evidence>
<feature type="domain" description="Major facilitator superfamily (MFS) profile" evidence="8">
    <location>
        <begin position="1"/>
        <end position="378"/>
    </location>
</feature>
<feature type="transmembrane region" description="Helical" evidence="7">
    <location>
        <begin position="199"/>
        <end position="222"/>
    </location>
</feature>
<keyword evidence="4 7" id="KW-0812">Transmembrane</keyword>
<dbReference type="PROSITE" id="PS50850">
    <property type="entry name" value="MFS"/>
    <property type="match status" value="1"/>
</dbReference>
<feature type="transmembrane region" description="Helical" evidence="7">
    <location>
        <begin position="286"/>
        <end position="304"/>
    </location>
</feature>
<evidence type="ECO:0000256" key="7">
    <source>
        <dbReference type="SAM" id="Phobius"/>
    </source>
</evidence>
<evidence type="ECO:0000259" key="8">
    <source>
        <dbReference type="PROSITE" id="PS50850"/>
    </source>
</evidence>
<dbReference type="InterPro" id="IPR050189">
    <property type="entry name" value="MFS_Efflux_Transporters"/>
</dbReference>
<protein>
    <submittedName>
        <fullName evidence="9">Sulfoacetate transporter SauU</fullName>
    </submittedName>
</protein>
<feature type="transmembrane region" description="Helical" evidence="7">
    <location>
        <begin position="38"/>
        <end position="57"/>
    </location>
</feature>
<dbReference type="InterPro" id="IPR000849">
    <property type="entry name" value="Sugar_P_transporter"/>
</dbReference>
<feature type="transmembrane region" description="Helical" evidence="7">
    <location>
        <begin position="325"/>
        <end position="342"/>
    </location>
</feature>
<keyword evidence="5 7" id="KW-1133">Transmembrane helix</keyword>
<dbReference type="Gene3D" id="1.20.1250.20">
    <property type="entry name" value="MFS general substrate transporter like domains"/>
    <property type="match status" value="2"/>
</dbReference>
<reference evidence="9" key="1">
    <citation type="submission" date="2024-05" db="EMBL/GenBank/DDBJ databases">
        <title>Isolation and characterization of Sporomusa carbonis sp. nov., a carboxydotrophic hydrogenogen in the genus of Sporomusa isolated from a charcoal burning pile.</title>
        <authorList>
            <person name="Boeer T."/>
            <person name="Rosenbaum F."/>
            <person name="Eysell L."/>
            <person name="Mueller V."/>
            <person name="Daniel R."/>
            <person name="Poehlein A."/>
        </authorList>
    </citation>
    <scope>NUCLEOTIDE SEQUENCE [LARGE SCALE GENOMIC DNA]</scope>
    <source>
        <strain evidence="9">DSM 10669</strain>
    </source>
</reference>
<name>A0ABZ3IG71_9FIRM</name>
<dbReference type="Proteomes" id="UP000216752">
    <property type="component" value="Chromosome"/>
</dbReference>
<keyword evidence="2" id="KW-0813">Transport</keyword>
<organism evidence="9 10">
    <name type="scientific">Sporomusa silvacetica DSM 10669</name>
    <dbReference type="NCBI Taxonomy" id="1123289"/>
    <lineage>
        <taxon>Bacteria</taxon>
        <taxon>Bacillati</taxon>
        <taxon>Bacillota</taxon>
        <taxon>Negativicutes</taxon>
        <taxon>Selenomonadales</taxon>
        <taxon>Sporomusaceae</taxon>
        <taxon>Sporomusa</taxon>
    </lineage>
</organism>
<evidence type="ECO:0000256" key="3">
    <source>
        <dbReference type="ARBA" id="ARBA00022475"/>
    </source>
</evidence>
<dbReference type="InterPro" id="IPR011701">
    <property type="entry name" value="MFS"/>
</dbReference>
<comment type="subcellular location">
    <subcellularLocation>
        <location evidence="1">Cell membrane</location>
        <topology evidence="1">Multi-pass membrane protein</topology>
    </subcellularLocation>
</comment>
<dbReference type="PANTHER" id="PTHR43124">
    <property type="entry name" value="PURINE EFFLUX PUMP PBUE"/>
    <property type="match status" value="1"/>
</dbReference>
<gene>
    <name evidence="9" type="primary">sauU_1</name>
    <name evidence="9" type="ORF">SPSIL_005260</name>
</gene>
<feature type="transmembrane region" description="Helical" evidence="7">
    <location>
        <begin position="64"/>
        <end position="83"/>
    </location>
</feature>
<evidence type="ECO:0000256" key="5">
    <source>
        <dbReference type="ARBA" id="ARBA00022989"/>
    </source>
</evidence>
<feature type="transmembrane region" description="Helical" evidence="7">
    <location>
        <begin position="354"/>
        <end position="373"/>
    </location>
</feature>
<keyword evidence="10" id="KW-1185">Reference proteome</keyword>
<evidence type="ECO:0000313" key="9">
    <source>
        <dbReference type="EMBL" id="XFO64424.1"/>
    </source>
</evidence>
<dbReference type="Pfam" id="PF07690">
    <property type="entry name" value="MFS_1"/>
    <property type="match status" value="1"/>
</dbReference>
<keyword evidence="3" id="KW-1003">Cell membrane</keyword>
<proteinExistence type="predicted"/>
<evidence type="ECO:0000256" key="6">
    <source>
        <dbReference type="ARBA" id="ARBA00023136"/>
    </source>
</evidence>
<dbReference type="InterPro" id="IPR020846">
    <property type="entry name" value="MFS_dom"/>
</dbReference>